<dbReference type="PROSITE" id="PS50294">
    <property type="entry name" value="WD_REPEATS_REGION"/>
    <property type="match status" value="2"/>
</dbReference>
<dbReference type="InParanoid" id="K5X7D2"/>
<dbReference type="Pfam" id="PF00400">
    <property type="entry name" value="WD40"/>
    <property type="match status" value="2"/>
</dbReference>
<dbReference type="InterPro" id="IPR015943">
    <property type="entry name" value="WD40/YVTN_repeat-like_dom_sf"/>
</dbReference>
<sequence length="303" mass="33560">MLVQRLRQQGHRENVTSLSFSADSLTLVSGSDDKTAIVWSVEGGCVFRRLTGHHSQVDNIAYSPNGALIVTSDLKKSVKTWDASTGACLDSFVLEEYMYQLTFSPDSSRLCIRARNSSFIYDVQSHKRLAVLQRNTTDRIGLSMSHQGDRVVTGTDTGRGVKISNVATGQELLTIDDGRELLTPVAFSPDSAEVLATCVADKTALAYDSRTGQLRRTFKLSHLPYRIAYSPNGDYVAFVGRRGSLEVYGARSGTFIGKVEGFGDNADIQKAEFLPDNQTILYFFGDIRESLRLCNIYDLVRMR</sequence>
<evidence type="ECO:0000313" key="3">
    <source>
        <dbReference type="Proteomes" id="UP000008370"/>
    </source>
</evidence>
<dbReference type="STRING" id="650164.K5X7D2"/>
<dbReference type="RefSeq" id="XP_007391375.1">
    <property type="nucleotide sequence ID" value="XM_007391313.1"/>
</dbReference>
<dbReference type="HOGENOM" id="CLU_1120482_0_0_1"/>
<evidence type="ECO:0000313" key="2">
    <source>
        <dbReference type="EMBL" id="EKM58782.1"/>
    </source>
</evidence>
<keyword evidence="1" id="KW-0853">WD repeat</keyword>
<keyword evidence="3" id="KW-1185">Reference proteome</keyword>
<accession>K5X7D2</accession>
<dbReference type="InterPro" id="IPR001680">
    <property type="entry name" value="WD40_rpt"/>
</dbReference>
<dbReference type="Proteomes" id="UP000008370">
    <property type="component" value="Unassembled WGS sequence"/>
</dbReference>
<proteinExistence type="predicted"/>
<feature type="repeat" description="WD" evidence="1">
    <location>
        <begin position="8"/>
        <end position="42"/>
    </location>
</feature>
<dbReference type="Gene3D" id="2.130.10.10">
    <property type="entry name" value="YVTN repeat-like/Quinoprotein amine dehydrogenase"/>
    <property type="match status" value="2"/>
</dbReference>
<dbReference type="InterPro" id="IPR036322">
    <property type="entry name" value="WD40_repeat_dom_sf"/>
</dbReference>
<dbReference type="EMBL" id="JH930469">
    <property type="protein sequence ID" value="EKM58782.1"/>
    <property type="molecule type" value="Genomic_DNA"/>
</dbReference>
<dbReference type="PROSITE" id="PS50082">
    <property type="entry name" value="WD_REPEATS_2"/>
    <property type="match status" value="2"/>
</dbReference>
<dbReference type="PANTHER" id="PTHR19879">
    <property type="entry name" value="TRANSCRIPTION INITIATION FACTOR TFIID"/>
    <property type="match status" value="1"/>
</dbReference>
<dbReference type="PANTHER" id="PTHR19879:SF9">
    <property type="entry name" value="TRANSCRIPTION INITIATION FACTOR TFIID SUBUNIT 5"/>
    <property type="match status" value="1"/>
</dbReference>
<dbReference type="KEGG" id="pco:PHACADRAFT_248872"/>
<protein>
    <submittedName>
        <fullName evidence="2">Uncharacterized protein</fullName>
    </submittedName>
</protein>
<dbReference type="SUPFAM" id="SSF50978">
    <property type="entry name" value="WD40 repeat-like"/>
    <property type="match status" value="1"/>
</dbReference>
<reference evidence="2 3" key="1">
    <citation type="journal article" date="2012" name="BMC Genomics">
        <title>Comparative genomics of the white-rot fungi, Phanerochaete carnosa and P. chrysosporium, to elucidate the genetic basis of the distinct wood types they colonize.</title>
        <authorList>
            <person name="Suzuki H."/>
            <person name="MacDonald J."/>
            <person name="Syed K."/>
            <person name="Salamov A."/>
            <person name="Hori C."/>
            <person name="Aerts A."/>
            <person name="Henrissat B."/>
            <person name="Wiebenga A."/>
            <person name="vanKuyk P.A."/>
            <person name="Barry K."/>
            <person name="Lindquist E."/>
            <person name="LaButti K."/>
            <person name="Lapidus A."/>
            <person name="Lucas S."/>
            <person name="Coutinho P."/>
            <person name="Gong Y."/>
            <person name="Samejima M."/>
            <person name="Mahadevan R."/>
            <person name="Abou-Zaid M."/>
            <person name="de Vries R.P."/>
            <person name="Igarashi K."/>
            <person name="Yadav J.S."/>
            <person name="Grigoriev I.V."/>
            <person name="Master E.R."/>
        </authorList>
    </citation>
    <scope>NUCLEOTIDE SEQUENCE [LARGE SCALE GENOMIC DNA]</scope>
    <source>
        <strain evidence="2 3">HHB-10118-sp</strain>
    </source>
</reference>
<dbReference type="AlphaFoldDB" id="K5X7D2"/>
<dbReference type="GeneID" id="18914473"/>
<feature type="repeat" description="WD" evidence="1">
    <location>
        <begin position="50"/>
        <end position="91"/>
    </location>
</feature>
<dbReference type="OrthoDB" id="2678523at2759"/>
<dbReference type="SMART" id="SM00320">
    <property type="entry name" value="WD40"/>
    <property type="match status" value="4"/>
</dbReference>
<organism evidence="2 3">
    <name type="scientific">Phanerochaete carnosa (strain HHB-10118-sp)</name>
    <name type="common">White-rot fungus</name>
    <name type="synonym">Peniophora carnosa</name>
    <dbReference type="NCBI Taxonomy" id="650164"/>
    <lineage>
        <taxon>Eukaryota</taxon>
        <taxon>Fungi</taxon>
        <taxon>Dikarya</taxon>
        <taxon>Basidiomycota</taxon>
        <taxon>Agaricomycotina</taxon>
        <taxon>Agaricomycetes</taxon>
        <taxon>Polyporales</taxon>
        <taxon>Phanerochaetaceae</taxon>
        <taxon>Phanerochaete</taxon>
    </lineage>
</organism>
<gene>
    <name evidence="2" type="ORF">PHACADRAFT_248872</name>
</gene>
<name>K5X7D2_PHACS</name>
<evidence type="ECO:0000256" key="1">
    <source>
        <dbReference type="PROSITE-ProRule" id="PRU00221"/>
    </source>
</evidence>